<evidence type="ECO:0000313" key="12">
    <source>
        <dbReference type="Proteomes" id="UP000068447"/>
    </source>
</evidence>
<dbReference type="PANTHER" id="PTHR30295">
    <property type="entry name" value="BACTERIOFERRITIN"/>
    <property type="match status" value="1"/>
</dbReference>
<feature type="binding site" description="axial binding residue" evidence="9">
    <location>
        <position position="52"/>
    </location>
    <ligand>
        <name>heme b</name>
        <dbReference type="ChEBI" id="CHEBI:60344"/>
        <note>ligand shared between dimeric partners</note>
    </ligand>
    <ligandPart>
        <name>Fe</name>
        <dbReference type="ChEBI" id="CHEBI:18248"/>
    </ligandPart>
</feature>
<dbReference type="GO" id="GO:0004322">
    <property type="term" value="F:ferroxidase activity"/>
    <property type="evidence" value="ECO:0007669"/>
    <property type="project" value="UniProtKB-EC"/>
</dbReference>
<dbReference type="NCBIfam" id="TIGR00754">
    <property type="entry name" value="bfr"/>
    <property type="match status" value="1"/>
</dbReference>
<feature type="binding site" evidence="9">
    <location>
        <position position="127"/>
    </location>
    <ligand>
        <name>Fe cation</name>
        <dbReference type="ChEBI" id="CHEBI:24875"/>
        <label>2</label>
    </ligand>
</feature>
<dbReference type="InterPro" id="IPR009078">
    <property type="entry name" value="Ferritin-like_SF"/>
</dbReference>
<comment type="similarity">
    <text evidence="2 8">Belongs to the bacterioferritin family.</text>
</comment>
<feature type="domain" description="Ferritin-like diiron" evidence="10">
    <location>
        <begin position="1"/>
        <end position="145"/>
    </location>
</feature>
<comment type="function">
    <text evidence="8">Iron-storage protein, whose ferroxidase center binds Fe(2+), oxidizes it using dioxygen to Fe(3+), and participates in the subsequent Fe(3+) oxide mineral core formation within the central cavity of the BFR protein shell.</text>
</comment>
<dbReference type="Gene3D" id="1.20.1260.10">
    <property type="match status" value="1"/>
</dbReference>
<keyword evidence="4" id="KW-0349">Heme</keyword>
<keyword evidence="12" id="KW-1185">Reference proteome</keyword>
<keyword evidence="6 8" id="KW-0408">Iron</keyword>
<dbReference type="KEGG" id="lal:AT746_05650"/>
<evidence type="ECO:0000256" key="7">
    <source>
        <dbReference type="ARBA" id="ARBA00036243"/>
    </source>
</evidence>
<keyword evidence="3 8" id="KW-0409">Iron storage</keyword>
<evidence type="ECO:0000256" key="5">
    <source>
        <dbReference type="ARBA" id="ARBA00022723"/>
    </source>
</evidence>
<dbReference type="AlphaFoldDB" id="A0A0U3AUN8"/>
<dbReference type="STRING" id="1526571.AT746_05650"/>
<feature type="binding site" evidence="9">
    <location>
        <position position="94"/>
    </location>
    <ligand>
        <name>Fe cation</name>
        <dbReference type="ChEBI" id="CHEBI:24875"/>
        <label>2</label>
    </ligand>
</feature>
<dbReference type="GO" id="GO:0008199">
    <property type="term" value="F:ferric iron binding"/>
    <property type="evidence" value="ECO:0007669"/>
    <property type="project" value="InterPro"/>
</dbReference>
<comment type="catalytic activity">
    <reaction evidence="8">
        <text>4 Fe(2+) + O2 + 4 H(+) = 4 Fe(3+) + 2 H2O</text>
        <dbReference type="Rhea" id="RHEA:11148"/>
        <dbReference type="ChEBI" id="CHEBI:15377"/>
        <dbReference type="ChEBI" id="CHEBI:15378"/>
        <dbReference type="ChEBI" id="CHEBI:15379"/>
        <dbReference type="ChEBI" id="CHEBI:29033"/>
        <dbReference type="ChEBI" id="CHEBI:29034"/>
        <dbReference type="EC" id="1.16.3.1"/>
    </reaction>
</comment>
<dbReference type="InterPro" id="IPR009040">
    <property type="entry name" value="Ferritin-like_diiron"/>
</dbReference>
<sequence length="157" mass="18300">MKGNKELIKHLNKVLGDQLIAINQYFLHSRIFKNWGLNKLADKEYQHSIREMKLADDLMERILFLDGMPNLQDLGKLHIGEDPAEMLKCDMNIEHSAITRLRKAIEYAESIQDYVSRDLLACALDKEEEQVDWLETQLLLIEQLGIENYNQSQADKD</sequence>
<gene>
    <name evidence="11" type="ORF">AT746_05650</name>
</gene>
<dbReference type="EMBL" id="CP013650">
    <property type="protein sequence ID" value="ALS97807.1"/>
    <property type="molecule type" value="Genomic_DNA"/>
</dbReference>
<reference evidence="11 12" key="1">
    <citation type="submission" date="2015-12" db="EMBL/GenBank/DDBJ databases">
        <title>Complete genome of Lacimicrobium alkaliphilum KCTC 32984.</title>
        <authorList>
            <person name="Kim S.-G."/>
            <person name="Lee Y.-J."/>
        </authorList>
    </citation>
    <scope>NUCLEOTIDE SEQUENCE [LARGE SCALE GENOMIC DNA]</scope>
    <source>
        <strain evidence="11 12">YelD216</strain>
    </source>
</reference>
<dbReference type="GO" id="GO:0006879">
    <property type="term" value="P:intracellular iron ion homeostasis"/>
    <property type="evidence" value="ECO:0007669"/>
    <property type="project" value="UniProtKB-KW"/>
</dbReference>
<comment type="catalytic activity">
    <reaction evidence="7">
        <text>Fe(2+)(in) = Fe(2+)(out)</text>
        <dbReference type="Rhea" id="RHEA:28486"/>
        <dbReference type="ChEBI" id="CHEBI:29033"/>
    </reaction>
</comment>
<dbReference type="GO" id="GO:0140315">
    <property type="term" value="F:iron ion sequestering activity"/>
    <property type="evidence" value="ECO:0007669"/>
    <property type="project" value="UniProtKB-ARBA"/>
</dbReference>
<dbReference type="InterPro" id="IPR012347">
    <property type="entry name" value="Ferritin-like"/>
</dbReference>
<protein>
    <recommendedName>
        <fullName evidence="8">Bacterioferritin</fullName>
        <ecNumber evidence="8">1.16.3.1</ecNumber>
    </recommendedName>
</protein>
<accession>A0A0U3AUN8</accession>
<name>A0A0U3AUN8_9ALTE</name>
<evidence type="ECO:0000256" key="3">
    <source>
        <dbReference type="ARBA" id="ARBA00022434"/>
    </source>
</evidence>
<dbReference type="GO" id="GO:0020037">
    <property type="term" value="F:heme binding"/>
    <property type="evidence" value="ECO:0007669"/>
    <property type="project" value="TreeGrafter"/>
</dbReference>
<evidence type="ECO:0000256" key="6">
    <source>
        <dbReference type="ARBA" id="ARBA00023004"/>
    </source>
</evidence>
<dbReference type="GO" id="GO:0005829">
    <property type="term" value="C:cytosol"/>
    <property type="evidence" value="ECO:0007669"/>
    <property type="project" value="TreeGrafter"/>
</dbReference>
<feature type="binding site" evidence="9">
    <location>
        <position position="127"/>
    </location>
    <ligand>
        <name>Fe cation</name>
        <dbReference type="ChEBI" id="CHEBI:24875"/>
        <label>1</label>
    </ligand>
</feature>
<dbReference type="InterPro" id="IPR008331">
    <property type="entry name" value="Ferritin_DPS_dom"/>
</dbReference>
<dbReference type="EC" id="1.16.3.1" evidence="8"/>
<dbReference type="SUPFAM" id="SSF47240">
    <property type="entry name" value="Ferritin-like"/>
    <property type="match status" value="1"/>
</dbReference>
<dbReference type="PANTHER" id="PTHR30295:SF0">
    <property type="entry name" value="BACTERIOFERRITIN"/>
    <property type="match status" value="1"/>
</dbReference>
<dbReference type="FunFam" id="1.20.1260.10:FF:000005">
    <property type="entry name" value="Bacterioferritin"/>
    <property type="match status" value="1"/>
</dbReference>
<comment type="cofactor">
    <cofactor evidence="1">
        <name>heme b</name>
        <dbReference type="ChEBI" id="CHEBI:60344"/>
    </cofactor>
</comment>
<dbReference type="PROSITE" id="PS50905">
    <property type="entry name" value="FERRITIN_LIKE"/>
    <property type="match status" value="1"/>
</dbReference>
<dbReference type="OrthoDB" id="9800505at2"/>
<keyword evidence="5 8" id="KW-0479">Metal-binding</keyword>
<dbReference type="PRINTS" id="PR00601">
    <property type="entry name" value="BACFERRITIN"/>
</dbReference>
<evidence type="ECO:0000259" key="10">
    <source>
        <dbReference type="PROSITE" id="PS50905"/>
    </source>
</evidence>
<dbReference type="GO" id="GO:0006826">
    <property type="term" value="P:iron ion transport"/>
    <property type="evidence" value="ECO:0007669"/>
    <property type="project" value="InterPro"/>
</dbReference>
<feature type="binding site" evidence="9">
    <location>
        <position position="51"/>
    </location>
    <ligand>
        <name>Fe cation</name>
        <dbReference type="ChEBI" id="CHEBI:24875"/>
        <label>1</label>
    </ligand>
</feature>
<dbReference type="CDD" id="cd00907">
    <property type="entry name" value="Bacterioferritin"/>
    <property type="match status" value="1"/>
</dbReference>
<evidence type="ECO:0000313" key="11">
    <source>
        <dbReference type="EMBL" id="ALS97807.1"/>
    </source>
</evidence>
<dbReference type="InterPro" id="IPR002024">
    <property type="entry name" value="Bacterioferritin"/>
</dbReference>
<organism evidence="11 12">
    <name type="scientific">Lacimicrobium alkaliphilum</name>
    <dbReference type="NCBI Taxonomy" id="1526571"/>
    <lineage>
        <taxon>Bacteria</taxon>
        <taxon>Pseudomonadati</taxon>
        <taxon>Pseudomonadota</taxon>
        <taxon>Gammaproteobacteria</taxon>
        <taxon>Alteromonadales</taxon>
        <taxon>Alteromonadaceae</taxon>
        <taxon>Lacimicrobium</taxon>
    </lineage>
</organism>
<evidence type="ECO:0000256" key="9">
    <source>
        <dbReference type="PIRSR" id="PIRSR002560-1"/>
    </source>
</evidence>
<dbReference type="Proteomes" id="UP000068447">
    <property type="component" value="Chromosome"/>
</dbReference>
<dbReference type="RefSeq" id="WP_062477646.1">
    <property type="nucleotide sequence ID" value="NZ_CP013650.1"/>
</dbReference>
<evidence type="ECO:0000256" key="1">
    <source>
        <dbReference type="ARBA" id="ARBA00001970"/>
    </source>
</evidence>
<proteinExistence type="inferred from homology"/>
<feature type="binding site" evidence="9">
    <location>
        <position position="51"/>
    </location>
    <ligand>
        <name>Fe cation</name>
        <dbReference type="ChEBI" id="CHEBI:24875"/>
        <label>2</label>
    </ligand>
</feature>
<evidence type="ECO:0000256" key="4">
    <source>
        <dbReference type="ARBA" id="ARBA00022617"/>
    </source>
</evidence>
<evidence type="ECO:0000256" key="2">
    <source>
        <dbReference type="ARBA" id="ARBA00008093"/>
    </source>
</evidence>
<dbReference type="Pfam" id="PF00210">
    <property type="entry name" value="Ferritin"/>
    <property type="match status" value="1"/>
</dbReference>
<evidence type="ECO:0000256" key="8">
    <source>
        <dbReference type="PIRNR" id="PIRNR002560"/>
    </source>
</evidence>
<dbReference type="PIRSF" id="PIRSF002560">
    <property type="entry name" value="Bacterioferritin"/>
    <property type="match status" value="1"/>
</dbReference>